<proteinExistence type="predicted"/>
<evidence type="ECO:0000313" key="2">
    <source>
        <dbReference type="Proteomes" id="UP000464787"/>
    </source>
</evidence>
<protein>
    <submittedName>
        <fullName evidence="1">DUF3034 family protein</fullName>
    </submittedName>
</protein>
<organism evidence="1 2">
    <name type="scientific">Xylophilus rhododendri</name>
    <dbReference type="NCBI Taxonomy" id="2697032"/>
    <lineage>
        <taxon>Bacteria</taxon>
        <taxon>Pseudomonadati</taxon>
        <taxon>Pseudomonadota</taxon>
        <taxon>Betaproteobacteria</taxon>
        <taxon>Burkholderiales</taxon>
        <taxon>Xylophilus</taxon>
    </lineage>
</organism>
<reference evidence="1 2" key="1">
    <citation type="submission" date="2020-01" db="EMBL/GenBank/DDBJ databases">
        <title>Genome sequencing of strain KACC 21265.</title>
        <authorList>
            <person name="Heo J."/>
            <person name="Kim S.-J."/>
            <person name="Kim J.-S."/>
            <person name="Hong S.-B."/>
            <person name="Kwon S.-W."/>
        </authorList>
    </citation>
    <scope>NUCLEOTIDE SEQUENCE [LARGE SCALE GENOMIC DNA]</scope>
    <source>
        <strain evidence="1 2">KACC 21265</strain>
    </source>
</reference>
<keyword evidence="2" id="KW-1185">Reference proteome</keyword>
<dbReference type="Proteomes" id="UP000464787">
    <property type="component" value="Chromosome"/>
</dbReference>
<dbReference type="KEGG" id="xyk:GT347_12495"/>
<dbReference type="AlphaFoldDB" id="A0A857JFR7"/>
<dbReference type="InterPro" id="IPR021393">
    <property type="entry name" value="DUF3034"/>
</dbReference>
<sequence>MLLTGGVSQVEGAAGGGLVPWAVVSGYDTGGQWGGNVHATRVRTGEFNLDTYGVAVGVNDRLELTLARQIFDTRAAGAALGLGANFKFEQNIVGAKLKIMGDTVLDADTWMPQVAVGIQYKQNQQGDVVRAVGARSDSGTDFYVAATKLFLAQSVLVNGTVRMTKANQFGLLGFGGPNGNSYKPQAELSAAYLFRKDLAAGAEFRTKPNNLAFAREQSAKDIFVAWAPNKYLSLTAAYVDLGDIATVRNQHGWYLSGQAGF</sequence>
<dbReference type="EMBL" id="CP047650">
    <property type="protein sequence ID" value="QHJ01516.1"/>
    <property type="molecule type" value="Genomic_DNA"/>
</dbReference>
<gene>
    <name evidence="1" type="ORF">GT347_12495</name>
</gene>
<dbReference type="Pfam" id="PF11231">
    <property type="entry name" value="DUF3034"/>
    <property type="match status" value="1"/>
</dbReference>
<evidence type="ECO:0000313" key="1">
    <source>
        <dbReference type="EMBL" id="QHJ01516.1"/>
    </source>
</evidence>
<accession>A0A857JFR7</accession>
<name>A0A857JFR7_9BURK</name>